<sequence>MMLTSLPLPLPMPKRGMERSASFHDYCESSGCNSVWLRQRSRIQATAPISVIKNRTSPFSTMRPSAASYRDAESEMLHGKMLYTDRDCKKSNATDSERDYLDMEEQLTAFVEFNATDLENLDIIPSQDFKGDEEKELAAQSSQYIETSSWEDITDVNQFPDEASEVFDSVIHDVRPDPMSISAGAFHNYRRKNKSGYASPSLFRSLNNIKSEQTIYTSSDDSEGSLSDGFDVAENVTRELTTTPTNIAMQTNSSRGDSATDAKVGSIFWQHYSQKLMDVNLCKPQWMQRCLNKRNSSFRDNSPSCVVNRQLLLMASVAHTSESMKHTVIELKNGFFDASDDVKHISTRDRSLMSKNHVPLASKLTFAHKNKVKSSSLSSKALYLGAFQPRLVRKRRKSEQLTLDGFIRAKIP</sequence>
<dbReference type="GeneID" id="94343832"/>
<dbReference type="EMBL" id="SHOA02000014">
    <property type="protein sequence ID" value="TDH66742.1"/>
    <property type="molecule type" value="Genomic_DNA"/>
</dbReference>
<name>A0A976FHA8_BRELC</name>
<organism evidence="1 2">
    <name type="scientific">Bremia lactucae</name>
    <name type="common">Lettuce downy mildew</name>
    <dbReference type="NCBI Taxonomy" id="4779"/>
    <lineage>
        <taxon>Eukaryota</taxon>
        <taxon>Sar</taxon>
        <taxon>Stramenopiles</taxon>
        <taxon>Oomycota</taxon>
        <taxon>Peronosporomycetes</taxon>
        <taxon>Peronosporales</taxon>
        <taxon>Peronosporaceae</taxon>
        <taxon>Bremia</taxon>
    </lineage>
</organism>
<accession>A0A976FHA8</accession>
<keyword evidence="2" id="KW-1185">Reference proteome</keyword>
<dbReference type="OrthoDB" id="166387at2759"/>
<evidence type="ECO:0000313" key="1">
    <source>
        <dbReference type="EMBL" id="TDH66742.1"/>
    </source>
</evidence>
<dbReference type="KEGG" id="blac:94343832"/>
<protein>
    <submittedName>
        <fullName evidence="1">Uncharacterized protein</fullName>
    </submittedName>
</protein>
<dbReference type="RefSeq" id="XP_067816241.1">
    <property type="nucleotide sequence ID" value="XM_067958161.1"/>
</dbReference>
<reference evidence="1 2" key="1">
    <citation type="journal article" date="2021" name="Genome Biol.">
        <title>AFLAP: assembly-free linkage analysis pipeline using k-mers from genome sequencing data.</title>
        <authorList>
            <person name="Fletcher K."/>
            <person name="Zhang L."/>
            <person name="Gil J."/>
            <person name="Han R."/>
            <person name="Cavanaugh K."/>
            <person name="Michelmore R."/>
        </authorList>
    </citation>
    <scope>NUCLEOTIDE SEQUENCE [LARGE SCALE GENOMIC DNA]</scope>
    <source>
        <strain evidence="1 2">SF5</strain>
    </source>
</reference>
<evidence type="ECO:0000313" key="2">
    <source>
        <dbReference type="Proteomes" id="UP000294530"/>
    </source>
</evidence>
<comment type="caution">
    <text evidence="1">The sequence shown here is derived from an EMBL/GenBank/DDBJ whole genome shotgun (WGS) entry which is preliminary data.</text>
</comment>
<gene>
    <name evidence="1" type="ORF">CCR75_000053</name>
</gene>
<proteinExistence type="predicted"/>
<dbReference type="Proteomes" id="UP000294530">
    <property type="component" value="Unassembled WGS sequence"/>
</dbReference>
<dbReference type="AlphaFoldDB" id="A0A976FHA8"/>